<dbReference type="PANTHER" id="PTHR11895:SF7">
    <property type="entry name" value="GLUTAMYL-TRNA(GLN) AMIDOTRANSFERASE SUBUNIT A, MITOCHONDRIAL"/>
    <property type="match status" value="1"/>
</dbReference>
<dbReference type="EMBL" id="CP061038">
    <property type="protein sequence ID" value="QNQ11633.1"/>
    <property type="molecule type" value="Genomic_DNA"/>
</dbReference>
<dbReference type="Gene3D" id="3.90.1300.10">
    <property type="entry name" value="Amidase signature (AS) domain"/>
    <property type="match status" value="1"/>
</dbReference>
<dbReference type="InterPro" id="IPR000120">
    <property type="entry name" value="Amidase"/>
</dbReference>
<evidence type="ECO:0000259" key="2">
    <source>
        <dbReference type="Pfam" id="PF01425"/>
    </source>
</evidence>
<accession>A0A7H0LPN0</accession>
<protein>
    <submittedName>
        <fullName evidence="3">6-aminohexanoate hydrolase</fullName>
    </submittedName>
</protein>
<name>A0A7H0LPN0_9SPHN</name>
<dbReference type="InterPro" id="IPR036928">
    <property type="entry name" value="AS_sf"/>
</dbReference>
<dbReference type="RefSeq" id="WP_187763938.1">
    <property type="nucleotide sequence ID" value="NZ_CP061038.1"/>
</dbReference>
<dbReference type="PROSITE" id="PS00571">
    <property type="entry name" value="AMIDASES"/>
    <property type="match status" value="1"/>
</dbReference>
<reference evidence="3 4" key="1">
    <citation type="submission" date="2020-09" db="EMBL/GenBank/DDBJ databases">
        <title>Sphingomonas sp., a new species isolated from pork steak.</title>
        <authorList>
            <person name="Heidler von Heilborn D."/>
        </authorList>
    </citation>
    <scope>NUCLEOTIDE SEQUENCE [LARGE SCALE GENOMIC DNA]</scope>
    <source>
        <strain evidence="4">S8-3T</strain>
    </source>
</reference>
<feature type="domain" description="Amidase" evidence="2">
    <location>
        <begin position="29"/>
        <end position="448"/>
    </location>
</feature>
<keyword evidence="3" id="KW-0378">Hydrolase</keyword>
<evidence type="ECO:0000313" key="3">
    <source>
        <dbReference type="EMBL" id="QNQ11633.1"/>
    </source>
</evidence>
<evidence type="ECO:0000313" key="4">
    <source>
        <dbReference type="Proteomes" id="UP000516148"/>
    </source>
</evidence>
<dbReference type="PANTHER" id="PTHR11895">
    <property type="entry name" value="TRANSAMIDASE"/>
    <property type="match status" value="1"/>
</dbReference>
<dbReference type="InterPro" id="IPR023631">
    <property type="entry name" value="Amidase_dom"/>
</dbReference>
<organism evidence="3 4">
    <name type="scientific">Sphingomonas alpina</name>
    <dbReference type="NCBI Taxonomy" id="653931"/>
    <lineage>
        <taxon>Bacteria</taxon>
        <taxon>Pseudomonadati</taxon>
        <taxon>Pseudomonadota</taxon>
        <taxon>Alphaproteobacteria</taxon>
        <taxon>Sphingomonadales</taxon>
        <taxon>Sphingomonadaceae</taxon>
        <taxon>Sphingomonas</taxon>
    </lineage>
</organism>
<comment type="similarity">
    <text evidence="1">Belongs to the amidase family.</text>
</comment>
<keyword evidence="4" id="KW-1185">Reference proteome</keyword>
<dbReference type="Proteomes" id="UP000516148">
    <property type="component" value="Chromosome"/>
</dbReference>
<proteinExistence type="inferred from homology"/>
<dbReference type="InterPro" id="IPR020556">
    <property type="entry name" value="Amidase_CS"/>
</dbReference>
<dbReference type="AlphaFoldDB" id="A0A7H0LPN0"/>
<dbReference type="GO" id="GO:0016787">
    <property type="term" value="F:hydrolase activity"/>
    <property type="evidence" value="ECO:0007669"/>
    <property type="project" value="UniProtKB-KW"/>
</dbReference>
<dbReference type="Pfam" id="PF01425">
    <property type="entry name" value="Amidase"/>
    <property type="match status" value="1"/>
</dbReference>
<dbReference type="KEGG" id="spap:H3Z74_11155"/>
<sequence length="473" mass="49775">MTGSDSFSPVPDATETAAMIRRSEISAVEAVYAAIARAEALQPVLNFMVTPLFEQARVRAAGPDLKGPFAGVPYLVKDMYDVPGAPTRWGSRMTKALPPATAPSSSIAKLEEQGLVVIGKTALGEFGFLPTTEPIAFGPTLNPWDLTRTPGGSSGGSAAAVAAGIVPFADAADGGGSIRIPASACGLFGMKPSTGRLVGAQAPAGRFDLTVEHCLSRSVRDSATLFAATERPSEESGLPLVGLVTGPSKRRLRIGYLSEGIAAQKPHAEVAVGLDAVTALLDQLGHHVEPTSWPIDGNVLARDFTLAFSTGAAAAVGMARDMLGREPDDTMFEPFTLTLAHLGATISADDVDAAIDRQRAMVRAYRDWFARFDVILSPVLLTPPVAIGEIAGDVPPAILSARIFEFMNLTNLQNYVAAPAMSVPLHWTGDGLPVGMQFAADIGQERLLFELGFELEDASPWAHRRPPVFAVGH</sequence>
<evidence type="ECO:0000256" key="1">
    <source>
        <dbReference type="ARBA" id="ARBA00009199"/>
    </source>
</evidence>
<gene>
    <name evidence="3" type="ORF">H3Z74_11155</name>
</gene>
<dbReference type="SUPFAM" id="SSF75304">
    <property type="entry name" value="Amidase signature (AS) enzymes"/>
    <property type="match status" value="1"/>
</dbReference>